<feature type="transmembrane region" description="Helical" evidence="1">
    <location>
        <begin position="12"/>
        <end position="37"/>
    </location>
</feature>
<keyword evidence="1" id="KW-0812">Transmembrane</keyword>
<gene>
    <name evidence="2" type="ORF">BLAHAN_05412</name>
</gene>
<dbReference type="RefSeq" id="WP_003020502.1">
    <property type="nucleotide sequence ID" value="NZ_CP022413.2"/>
</dbReference>
<dbReference type="STRING" id="537007.BLAHAN_05412"/>
<dbReference type="HOGENOM" id="CLU_1709694_0_0_9"/>
<reference evidence="2" key="1">
    <citation type="submission" date="2009-09" db="EMBL/GenBank/DDBJ databases">
        <authorList>
            <person name="Weinstock G."/>
            <person name="Sodergren E."/>
            <person name="Clifton S."/>
            <person name="Fulton L."/>
            <person name="Fulton B."/>
            <person name="Courtney L."/>
            <person name="Fronick C."/>
            <person name="Harrison M."/>
            <person name="Strong C."/>
            <person name="Farmer C."/>
            <person name="Delahaunty K."/>
            <person name="Markovic C."/>
            <person name="Hall O."/>
            <person name="Minx P."/>
            <person name="Tomlinson C."/>
            <person name="Mitreva M."/>
            <person name="Nelson J."/>
            <person name="Hou S."/>
            <person name="Wollam A."/>
            <person name="Pepin K.H."/>
            <person name="Johnson M."/>
            <person name="Bhonagiri V."/>
            <person name="Nash W.E."/>
            <person name="Warren W."/>
            <person name="Chinwalla A."/>
            <person name="Mardis E.R."/>
            <person name="Wilson R.K."/>
        </authorList>
    </citation>
    <scope>NUCLEOTIDE SEQUENCE [LARGE SCALE GENOMIC DNA]</scope>
    <source>
        <strain evidence="2">DSM 20583</strain>
    </source>
</reference>
<organism evidence="2 3">
    <name type="scientific">Blautia hansenii DSM 20583</name>
    <dbReference type="NCBI Taxonomy" id="537007"/>
    <lineage>
        <taxon>Bacteria</taxon>
        <taxon>Bacillati</taxon>
        <taxon>Bacillota</taxon>
        <taxon>Clostridia</taxon>
        <taxon>Lachnospirales</taxon>
        <taxon>Lachnospiraceae</taxon>
        <taxon>Blautia</taxon>
    </lineage>
</organism>
<keyword evidence="3" id="KW-1185">Reference proteome</keyword>
<comment type="caution">
    <text evidence="2">The sequence shown here is derived from an EMBL/GenBank/DDBJ whole genome shotgun (WGS) entry which is preliminary data.</text>
</comment>
<dbReference type="EMBL" id="ABYU02000016">
    <property type="protein sequence ID" value="EEX21787.1"/>
    <property type="molecule type" value="Genomic_DNA"/>
</dbReference>
<evidence type="ECO:0000313" key="2">
    <source>
        <dbReference type="EMBL" id="EEX21787.1"/>
    </source>
</evidence>
<protein>
    <submittedName>
        <fullName evidence="2">Uncharacterized protein</fullName>
    </submittedName>
</protein>
<dbReference type="Proteomes" id="UP000003755">
    <property type="component" value="Unassembled WGS sequence"/>
</dbReference>
<evidence type="ECO:0000256" key="1">
    <source>
        <dbReference type="SAM" id="Phobius"/>
    </source>
</evidence>
<keyword evidence="1" id="KW-0472">Membrane</keyword>
<evidence type="ECO:0000313" key="3">
    <source>
        <dbReference type="Proteomes" id="UP000003755"/>
    </source>
</evidence>
<dbReference type="KEGG" id="bhan:CGC63_09625"/>
<name>C9L7P2_BLAHA</name>
<dbReference type="AlphaFoldDB" id="C9L7P2"/>
<sequence length="153" mass="17734">MYDNDEIVTKKFQKACFILTILTGVILLLLNFTLFTFRHYSHNQLRGFDVEYIETTENSIILTVDNQQLNISKEKLEDNLIIDIRDIVDWNTDGTEIALSLANGNELYATQTQNIYAPKFKNYVGFNEIQSVEETETEIHITTKDGNIYTIKK</sequence>
<accession>C9L7P2</accession>
<keyword evidence="1" id="KW-1133">Transmembrane helix</keyword>
<proteinExistence type="predicted"/>